<feature type="chain" id="PRO_5038164615" description="S-protein homolog" evidence="6">
    <location>
        <begin position="27"/>
        <end position="135"/>
    </location>
</feature>
<organism evidence="7 8">
    <name type="scientific">Ziziphus jujuba var. spinosa</name>
    <dbReference type="NCBI Taxonomy" id="714518"/>
    <lineage>
        <taxon>Eukaryota</taxon>
        <taxon>Viridiplantae</taxon>
        <taxon>Streptophyta</taxon>
        <taxon>Embryophyta</taxon>
        <taxon>Tracheophyta</taxon>
        <taxon>Spermatophyta</taxon>
        <taxon>Magnoliopsida</taxon>
        <taxon>eudicotyledons</taxon>
        <taxon>Gunneridae</taxon>
        <taxon>Pentapetalae</taxon>
        <taxon>rosids</taxon>
        <taxon>fabids</taxon>
        <taxon>Rosales</taxon>
        <taxon>Rhamnaceae</taxon>
        <taxon>Paliureae</taxon>
        <taxon>Ziziphus</taxon>
    </lineage>
</organism>
<evidence type="ECO:0000256" key="2">
    <source>
        <dbReference type="ARBA" id="ARBA00005581"/>
    </source>
</evidence>
<protein>
    <recommendedName>
        <fullName evidence="6">S-protein homolog</fullName>
    </recommendedName>
</protein>
<dbReference type="InterPro" id="IPR010264">
    <property type="entry name" value="Self-incomp_S1"/>
</dbReference>
<dbReference type="GO" id="GO:0060320">
    <property type="term" value="P:rejection of self pollen"/>
    <property type="evidence" value="ECO:0007669"/>
    <property type="project" value="UniProtKB-KW"/>
</dbReference>
<evidence type="ECO:0000256" key="1">
    <source>
        <dbReference type="ARBA" id="ARBA00004613"/>
    </source>
</evidence>
<evidence type="ECO:0000256" key="3">
    <source>
        <dbReference type="ARBA" id="ARBA00022471"/>
    </source>
</evidence>
<reference evidence="7" key="1">
    <citation type="journal article" date="2021" name="Front. Plant Sci.">
        <title>Chromosome-Scale Genome Assembly for Chinese Sour Jujube and Insights Into Its Genome Evolution and Domestication Signature.</title>
        <authorList>
            <person name="Shen L.-Y."/>
            <person name="Luo H."/>
            <person name="Wang X.-L."/>
            <person name="Wang X.-M."/>
            <person name="Qiu X.-J."/>
            <person name="Liu H."/>
            <person name="Zhou S.-S."/>
            <person name="Jia K.-H."/>
            <person name="Nie S."/>
            <person name="Bao Y.-T."/>
            <person name="Zhang R.-G."/>
            <person name="Yun Q.-Z."/>
            <person name="Chai Y.-H."/>
            <person name="Lu J.-Y."/>
            <person name="Li Y."/>
            <person name="Zhao S.-W."/>
            <person name="Mao J.-F."/>
            <person name="Jia S.-G."/>
            <person name="Mao Y.-M."/>
        </authorList>
    </citation>
    <scope>NUCLEOTIDE SEQUENCE</scope>
    <source>
        <strain evidence="7">AT0</strain>
        <tissue evidence="7">Leaf</tissue>
    </source>
</reference>
<evidence type="ECO:0000256" key="5">
    <source>
        <dbReference type="ARBA" id="ARBA00022729"/>
    </source>
</evidence>
<dbReference type="EMBL" id="JAEACU010000007">
    <property type="protein sequence ID" value="KAH7521865.1"/>
    <property type="molecule type" value="Genomic_DNA"/>
</dbReference>
<dbReference type="Proteomes" id="UP000813462">
    <property type="component" value="Unassembled WGS sequence"/>
</dbReference>
<evidence type="ECO:0000256" key="4">
    <source>
        <dbReference type="ARBA" id="ARBA00022525"/>
    </source>
</evidence>
<comment type="subcellular location">
    <subcellularLocation>
        <location evidence="1 6">Secreted</location>
    </subcellularLocation>
</comment>
<proteinExistence type="inferred from homology"/>
<comment type="similarity">
    <text evidence="2 6">Belongs to the plant self-incompatibility (S1) protein family.</text>
</comment>
<name>A0A978V3D2_ZIZJJ</name>
<dbReference type="AlphaFoldDB" id="A0A978V3D2"/>
<comment type="caution">
    <text evidence="7">The sequence shown here is derived from an EMBL/GenBank/DDBJ whole genome shotgun (WGS) entry which is preliminary data.</text>
</comment>
<evidence type="ECO:0000313" key="7">
    <source>
        <dbReference type="EMBL" id="KAH7521865.1"/>
    </source>
</evidence>
<keyword evidence="5 6" id="KW-0732">Signal</keyword>
<feature type="signal peptide" evidence="6">
    <location>
        <begin position="1"/>
        <end position="26"/>
    </location>
</feature>
<dbReference type="Pfam" id="PF05938">
    <property type="entry name" value="Self-incomp_S1"/>
    <property type="match status" value="1"/>
</dbReference>
<keyword evidence="3 6" id="KW-0713">Self-incompatibility</keyword>
<evidence type="ECO:0000256" key="6">
    <source>
        <dbReference type="RuleBase" id="RU367044"/>
    </source>
</evidence>
<dbReference type="GO" id="GO:0005576">
    <property type="term" value="C:extracellular region"/>
    <property type="evidence" value="ECO:0007669"/>
    <property type="project" value="UniProtKB-SubCell"/>
</dbReference>
<accession>A0A978V3D2</accession>
<sequence length="135" mass="15733">MDGTALKVFFILATAQIVFFSSPAIAKYDVVIVNFLGENMTLNLHCQSKDDDLGVHDLPYTDVFEWRFDVNIWRTTLFYCDMGSGDLKGRFDIFVAKRDLNRCGNDKCIWHVMRDGLYLYLKSADNYVHQFDWPK</sequence>
<keyword evidence="4 6" id="KW-0964">Secreted</keyword>
<dbReference type="PANTHER" id="PTHR31232">
    <property type="match status" value="1"/>
</dbReference>
<evidence type="ECO:0000313" key="8">
    <source>
        <dbReference type="Proteomes" id="UP000813462"/>
    </source>
</evidence>
<dbReference type="PANTHER" id="PTHR31232:SF155">
    <property type="entry name" value="PLANT SELF-INCOMPATIBILITY PROTEIN S1 FAMILY"/>
    <property type="match status" value="1"/>
</dbReference>
<gene>
    <name evidence="7" type="ORF">FEM48_Zijuj07G0077300</name>
</gene>